<dbReference type="Gene3D" id="2.60.120.260">
    <property type="entry name" value="Galactose-binding domain-like"/>
    <property type="match status" value="4"/>
</dbReference>
<dbReference type="InterPro" id="IPR017853">
    <property type="entry name" value="GH"/>
</dbReference>
<comment type="caution">
    <text evidence="9">The sequence shown here is derived from an EMBL/GenBank/DDBJ whole genome shotgun (WGS) entry which is preliminary data.</text>
</comment>
<feature type="domain" description="Beta-galactosidase 1-like first all-beta" evidence="7">
    <location>
        <begin position="1045"/>
        <end position="1155"/>
    </location>
</feature>
<organism evidence="9 10">
    <name type="scientific">Dermatophagoides pteronyssinus</name>
    <name type="common">European house dust mite</name>
    <dbReference type="NCBI Taxonomy" id="6956"/>
    <lineage>
        <taxon>Eukaryota</taxon>
        <taxon>Metazoa</taxon>
        <taxon>Ecdysozoa</taxon>
        <taxon>Arthropoda</taxon>
        <taxon>Chelicerata</taxon>
        <taxon>Arachnida</taxon>
        <taxon>Acari</taxon>
        <taxon>Acariformes</taxon>
        <taxon>Sarcoptiformes</taxon>
        <taxon>Astigmata</taxon>
        <taxon>Psoroptidia</taxon>
        <taxon>Analgoidea</taxon>
        <taxon>Pyroglyphidae</taxon>
        <taxon>Dermatophagoidinae</taxon>
        <taxon>Dermatophagoides</taxon>
    </lineage>
</organism>
<keyword evidence="10" id="KW-1185">Reference proteome</keyword>
<evidence type="ECO:0000256" key="3">
    <source>
        <dbReference type="ARBA" id="ARBA00023295"/>
    </source>
</evidence>
<sequence length="1266" mass="146887">MNKIIFAYIFSYILFIEICSAKLPTLYEYYTNNGNKIDIGLEANGPEFTLNHKPFVIYSGSLHYFRIVPEYWPQTLQKFKAAGLNTVQFYIPWNRHEPQPGQFDFDSYGLNLTEFLNEIRKADMFAIVRAGPFICAEWDLGGLPAWLLKDPHMSLRSLYKGYLEPVRKYFRKLFEILDQFQFTKNGGPIIALQVENELFGDPDSDIHKERNLKYLDELHQMIVNENHFEQLLFTSDNLWVAIDVPVRSLKYLLETANFNENASALLQLKNNQKNRPVFVSEFWPGMFDQWGDKSHFHYPASKFEQQISEILFKVNGSVNFDVFIGGTNFAFYNGLRVTTSYDFDAPLSESGNYTEKYYKTRELYTKLLASGRQPATEIPSKPPSIVMAKAYGDLTMKEYLNFEQIISQMKPIVMKQALFMEFIDNSSGFGFILYRLKTKPIQTLNITGPIKDRAIIMINGKILTKIEDGAKNLSIHLKNPSEWFANSDVEYNLDILVENLGRADYNIALMNKERRGINSTILLDGNVCNEIHTYTFDFNQSFMKSTVHSKWNPITTNDDNDEKGTRLYRTQFQIESNPTDTFMKLPGWTYGNVFINNFNIGRFDYRGPQKTLYIPGPLLRSGENVIHIFELDKREICSAKLPTLYEYYTNNGNKIDIGLEANGPEFTLNHKPLVIYSGSLHYFRIVPEYWPQTLQKFKAAGLNTVQFYIPWNRHEPQPGQFDFDSYGLNLTEFLNEIRKADMFAIVRPGPYICAEWDLGGFPSWLLKDPHMKLRTPYEGYLEPVRKYYRKIFEIINQFQFTKNGGPIIALQVENELFGDPDNWQNVNQSLKYLDKLHQMIVDENHFKQFLFTSDPVWAAQKLPVQSLKYLLETANLNDNALDGLTQLKNKQKNRPIFVSEFWPGWFDQWNDPSHHRYSTLLFEQQISEILFQVNGSVNFYMFIGGTNFAFYNGARITTSYDYDAPLSESGNYTEKYYKTRELYTKLLATGRQPAIEIPSKPPSIVMAKAYGDLTMKEYLNFEQIISQMKPIVMKQALFMEFIDNSSGFGFILYRLKTKPIQTLNITGPIKDRALIMINGKILWKIEDGAKNLNIHLKNQSEWFVNPNVDEYNLDILVENLGRANYGTSLMNTQRKGINSTILLDGNVCNEIHTYTFDFNQSFMNSTVHSKWNPITTNDNNEKGPRLYRTQFQIESNPTDTFMKLPGWTYGNVFINNFNIGRFDHRGPQKALYIPGPLLRSGENVIHIFELDKRGSKIQLIDHPILE</sequence>
<dbReference type="Gene3D" id="3.20.20.80">
    <property type="entry name" value="Glycosidases"/>
    <property type="match status" value="2"/>
</dbReference>
<evidence type="ECO:0000256" key="5">
    <source>
        <dbReference type="SAM" id="SignalP"/>
    </source>
</evidence>
<reference evidence="9 10" key="2">
    <citation type="journal article" date="2022" name="Mol. Biol. Evol.">
        <title>Comparative Genomics Reveals Insights into the Divergent Evolution of Astigmatic Mites and Household Pest Adaptations.</title>
        <authorList>
            <person name="Xiong Q."/>
            <person name="Wan A.T."/>
            <person name="Liu X."/>
            <person name="Fung C.S."/>
            <person name="Xiao X."/>
            <person name="Malainual N."/>
            <person name="Hou J."/>
            <person name="Wang L."/>
            <person name="Wang M."/>
            <person name="Yang K.Y."/>
            <person name="Cui Y."/>
            <person name="Leung E.L."/>
            <person name="Nong W."/>
            <person name="Shin S.K."/>
            <person name="Au S.W."/>
            <person name="Jeong K.Y."/>
            <person name="Chew F.T."/>
            <person name="Hui J.H."/>
            <person name="Leung T.F."/>
            <person name="Tungtrongchitr A."/>
            <person name="Zhong N."/>
            <person name="Liu Z."/>
            <person name="Tsui S.K."/>
        </authorList>
    </citation>
    <scope>NUCLEOTIDE SEQUENCE [LARGE SCALE GENOMIC DNA]</scope>
    <source>
        <strain evidence="9">Derp</strain>
    </source>
</reference>
<evidence type="ECO:0000256" key="2">
    <source>
        <dbReference type="ARBA" id="ARBA00022801"/>
    </source>
</evidence>
<evidence type="ECO:0000313" key="9">
    <source>
        <dbReference type="EMBL" id="KAH9423807.1"/>
    </source>
</evidence>
<dbReference type="Pfam" id="PF21467">
    <property type="entry name" value="BetaGal_gal-bd"/>
    <property type="match status" value="2"/>
</dbReference>
<dbReference type="InterPro" id="IPR048912">
    <property type="entry name" value="BetaGal1-like_ABD1"/>
</dbReference>
<dbReference type="PANTHER" id="PTHR23421">
    <property type="entry name" value="BETA-GALACTOSIDASE RELATED"/>
    <property type="match status" value="1"/>
</dbReference>
<dbReference type="InterPro" id="IPR031330">
    <property type="entry name" value="Gly_Hdrlase_35_cat"/>
</dbReference>
<evidence type="ECO:0000259" key="8">
    <source>
        <dbReference type="Pfam" id="PF21467"/>
    </source>
</evidence>
<feature type="domain" description="Beta-galactosidase 1-like first all-beta" evidence="7">
    <location>
        <begin position="426"/>
        <end position="535"/>
    </location>
</feature>
<gene>
    <name evidence="9" type="primary">GLB1L3</name>
    <name evidence="9" type="ORF">DERP_005389</name>
</gene>
<evidence type="ECO:0000313" key="10">
    <source>
        <dbReference type="Proteomes" id="UP000887458"/>
    </source>
</evidence>
<dbReference type="PRINTS" id="PR00742">
    <property type="entry name" value="GLHYDRLASE35"/>
</dbReference>
<name>A0ABQ8JN00_DERPT</name>
<evidence type="ECO:0000259" key="6">
    <source>
        <dbReference type="Pfam" id="PF01301"/>
    </source>
</evidence>
<protein>
    <submittedName>
        <fullName evidence="9">Glycosyl hydrolases 35</fullName>
    </submittedName>
</protein>
<dbReference type="SUPFAM" id="SSF49785">
    <property type="entry name" value="Galactose-binding domain-like"/>
    <property type="match status" value="2"/>
</dbReference>
<feature type="domain" description="Beta-galactosidase galactose-binding" evidence="8">
    <location>
        <begin position="567"/>
        <end position="624"/>
    </location>
</feature>
<evidence type="ECO:0000259" key="7">
    <source>
        <dbReference type="Pfam" id="PF21317"/>
    </source>
</evidence>
<dbReference type="InterPro" id="IPR001944">
    <property type="entry name" value="Glycoside_Hdrlase_35"/>
</dbReference>
<feature type="domain" description="Beta-galactosidase galactose-binding" evidence="8">
    <location>
        <begin position="1184"/>
        <end position="1243"/>
    </location>
</feature>
<feature type="chain" id="PRO_5047480931" evidence="5">
    <location>
        <begin position="22"/>
        <end position="1266"/>
    </location>
</feature>
<comment type="similarity">
    <text evidence="1 4">Belongs to the glycosyl hydrolase 35 family.</text>
</comment>
<evidence type="ECO:0000256" key="4">
    <source>
        <dbReference type="RuleBase" id="RU003679"/>
    </source>
</evidence>
<dbReference type="Proteomes" id="UP000887458">
    <property type="component" value="Unassembled WGS sequence"/>
</dbReference>
<feature type="domain" description="Glycoside hydrolase 35 catalytic" evidence="6">
    <location>
        <begin position="48"/>
        <end position="366"/>
    </location>
</feature>
<dbReference type="EMBL" id="NJHN03000031">
    <property type="protein sequence ID" value="KAH9423807.1"/>
    <property type="molecule type" value="Genomic_DNA"/>
</dbReference>
<dbReference type="InterPro" id="IPR008979">
    <property type="entry name" value="Galactose-bd-like_sf"/>
</dbReference>
<proteinExistence type="inferred from homology"/>
<dbReference type="GO" id="GO:0016787">
    <property type="term" value="F:hydrolase activity"/>
    <property type="evidence" value="ECO:0007669"/>
    <property type="project" value="UniProtKB-KW"/>
</dbReference>
<evidence type="ECO:0000256" key="1">
    <source>
        <dbReference type="ARBA" id="ARBA00009809"/>
    </source>
</evidence>
<keyword evidence="5" id="KW-0732">Signal</keyword>
<accession>A0ABQ8JN00</accession>
<dbReference type="InterPro" id="IPR048913">
    <property type="entry name" value="BetaGal_gal-bd"/>
</dbReference>
<dbReference type="Pfam" id="PF21317">
    <property type="entry name" value="BetaGal_ABD_1"/>
    <property type="match status" value="2"/>
</dbReference>
<dbReference type="Pfam" id="PF01301">
    <property type="entry name" value="Glyco_hydro_35"/>
    <property type="match status" value="2"/>
</dbReference>
<keyword evidence="2 9" id="KW-0378">Hydrolase</keyword>
<feature type="signal peptide" evidence="5">
    <location>
        <begin position="1"/>
        <end position="21"/>
    </location>
</feature>
<dbReference type="SUPFAM" id="SSF51445">
    <property type="entry name" value="(Trans)glycosidases"/>
    <property type="match status" value="2"/>
</dbReference>
<keyword evidence="3" id="KW-0326">Glycosidase</keyword>
<feature type="domain" description="Glycoside hydrolase 35 catalytic" evidence="6">
    <location>
        <begin position="666"/>
        <end position="985"/>
    </location>
</feature>
<reference evidence="9 10" key="1">
    <citation type="journal article" date="2018" name="J. Allergy Clin. Immunol.">
        <title>High-quality assembly of Dermatophagoides pteronyssinus genome and transcriptome reveals a wide range of novel allergens.</title>
        <authorList>
            <person name="Liu X.Y."/>
            <person name="Yang K.Y."/>
            <person name="Wang M.Q."/>
            <person name="Kwok J.S."/>
            <person name="Zeng X."/>
            <person name="Yang Z."/>
            <person name="Xiao X.J."/>
            <person name="Lau C.P."/>
            <person name="Li Y."/>
            <person name="Huang Z.M."/>
            <person name="Ba J.G."/>
            <person name="Yim A.K."/>
            <person name="Ouyang C.Y."/>
            <person name="Ngai S.M."/>
            <person name="Chan T.F."/>
            <person name="Leung E.L."/>
            <person name="Liu L."/>
            <person name="Liu Z.G."/>
            <person name="Tsui S.K."/>
        </authorList>
    </citation>
    <scope>NUCLEOTIDE SEQUENCE [LARGE SCALE GENOMIC DNA]</scope>
    <source>
        <strain evidence="9">Derp</strain>
    </source>
</reference>